<organism evidence="1 2">
    <name type="scientific">Streptomyces arboris</name>
    <dbReference type="NCBI Taxonomy" id="2600619"/>
    <lineage>
        <taxon>Bacteria</taxon>
        <taxon>Bacillati</taxon>
        <taxon>Actinomycetota</taxon>
        <taxon>Actinomycetes</taxon>
        <taxon>Kitasatosporales</taxon>
        <taxon>Streptomycetaceae</taxon>
        <taxon>Streptomyces</taxon>
    </lineage>
</organism>
<evidence type="ECO:0000313" key="2">
    <source>
        <dbReference type="Proteomes" id="UP000326907"/>
    </source>
</evidence>
<comment type="caution">
    <text evidence="1">The sequence shown here is derived from an EMBL/GenBank/DDBJ whole genome shotgun (WGS) entry which is preliminary data.</text>
</comment>
<dbReference type="RefSeq" id="WP_151510009.1">
    <property type="nucleotide sequence ID" value="NZ_JBMVCA010000010.1"/>
</dbReference>
<dbReference type="Proteomes" id="UP000326907">
    <property type="component" value="Unassembled WGS sequence"/>
</dbReference>
<dbReference type="EMBL" id="VYUA01000007">
    <property type="protein sequence ID" value="KAB2592445.1"/>
    <property type="molecule type" value="Genomic_DNA"/>
</dbReference>
<dbReference type="AlphaFoldDB" id="A0A5N5ENK8"/>
<proteinExistence type="predicted"/>
<protein>
    <submittedName>
        <fullName evidence="1">Uncharacterized protein</fullName>
    </submittedName>
</protein>
<reference evidence="1 2" key="1">
    <citation type="submission" date="2019-09" db="EMBL/GenBank/DDBJ databases">
        <authorList>
            <person name="Liu P."/>
        </authorList>
    </citation>
    <scope>NUCLEOTIDE SEQUENCE [LARGE SCALE GENOMIC DNA]</scope>
    <source>
        <strain evidence="1 2">TRM68085</strain>
    </source>
</reference>
<gene>
    <name evidence="1" type="ORF">F5983_10120</name>
</gene>
<name>A0A5N5ENK8_9ACTN</name>
<sequence>MNDPQNVHNYDGPVFNAAVSGAQFAWNNESVTQNQQNDSTVAPGFEALAALVDDLLQQLARAGLADRDREDVEAAAGEVRATISGPGTPEEGRVRRALALLKGVLAPVATGVAAGTAAGAQEWAQTAIEGLTRIV</sequence>
<accession>A0A5N5ENK8</accession>
<evidence type="ECO:0000313" key="1">
    <source>
        <dbReference type="EMBL" id="KAB2592445.1"/>
    </source>
</evidence>
<keyword evidence="2" id="KW-1185">Reference proteome</keyword>